<dbReference type="SUPFAM" id="SSF53213">
    <property type="entry name" value="LigB-like"/>
    <property type="match status" value="1"/>
</dbReference>
<evidence type="ECO:0000259" key="6">
    <source>
        <dbReference type="Pfam" id="PF02900"/>
    </source>
</evidence>
<protein>
    <submittedName>
        <fullName evidence="7">Aromatic ring-opening dioxygenase, catalytic subunit, LigB family</fullName>
    </submittedName>
</protein>
<dbReference type="OrthoDB" id="9790889at2"/>
<feature type="domain" description="Extradiol ring-cleavage dioxygenase class III enzyme subunit B" evidence="6">
    <location>
        <begin position="9"/>
        <end position="249"/>
    </location>
</feature>
<evidence type="ECO:0000313" key="8">
    <source>
        <dbReference type="Proteomes" id="UP000198854"/>
    </source>
</evidence>
<evidence type="ECO:0000256" key="4">
    <source>
        <dbReference type="ARBA" id="ARBA00022833"/>
    </source>
</evidence>
<comment type="similarity">
    <text evidence="2">Belongs to the DODA-type extradiol aromatic ring-opening dioxygenase family.</text>
</comment>
<proteinExistence type="inferred from homology"/>
<name>A0A1G8GXS6_9VIBR</name>
<dbReference type="InterPro" id="IPR014436">
    <property type="entry name" value="Extradiol_dOase_DODA"/>
</dbReference>
<dbReference type="EMBL" id="FNDD01000042">
    <property type="protein sequence ID" value="SDH99206.1"/>
    <property type="molecule type" value="Genomic_DNA"/>
</dbReference>
<keyword evidence="5" id="KW-0560">Oxidoreductase</keyword>
<dbReference type="GO" id="GO:0016702">
    <property type="term" value="F:oxidoreductase activity, acting on single donors with incorporation of molecular oxygen, incorporation of two atoms of oxygen"/>
    <property type="evidence" value="ECO:0007669"/>
    <property type="project" value="UniProtKB-ARBA"/>
</dbReference>
<dbReference type="AlphaFoldDB" id="A0A1G8GXS6"/>
<dbReference type="PANTHER" id="PTHR30096">
    <property type="entry name" value="4,5-DOPA DIOXYGENASE EXTRADIOL-LIKE PROTEIN"/>
    <property type="match status" value="1"/>
</dbReference>
<sequence>MSNPIRMPALFLSHGSPMMAIEHSSTTEFFKQLGKDLPTPKAIVIFSAHFDYRGPTFITSGHTLGTIHDFYGFPQPLYDIQYPANGAPQLAEQIQQMLSSAGIEAATVADQGLDHGAWIPMLYMFPNHDIPIVQVSLNSTKDAIAHFEIGRWLRPLREQGVLFVGSGGISHNLREVFAPNADPSRVAKVNAFTDWVGEEVKNGRVDALLDYQAQAPHALYNHPTPEHYLPLPSILGTTYEDEKGQVMHRAMDLEILALDAYGYGV</sequence>
<dbReference type="RefSeq" id="WP_093279238.1">
    <property type="nucleotide sequence ID" value="NZ_FNDD01000042.1"/>
</dbReference>
<dbReference type="Gene3D" id="3.40.830.10">
    <property type="entry name" value="LigB-like"/>
    <property type="match status" value="1"/>
</dbReference>
<comment type="cofactor">
    <cofactor evidence="1">
        <name>Zn(2+)</name>
        <dbReference type="ChEBI" id="CHEBI:29105"/>
    </cofactor>
</comment>
<reference evidence="7 8" key="1">
    <citation type="submission" date="2016-10" db="EMBL/GenBank/DDBJ databases">
        <authorList>
            <person name="de Groot N.N."/>
        </authorList>
    </citation>
    <scope>NUCLEOTIDE SEQUENCE [LARGE SCALE GENOMIC DNA]</scope>
    <source>
        <strain evidence="7 8">CGMCC 1.10228</strain>
    </source>
</reference>
<accession>A0A1G8GXS6</accession>
<keyword evidence="4" id="KW-0862">Zinc</keyword>
<dbReference type="GO" id="GO:0008198">
    <property type="term" value="F:ferrous iron binding"/>
    <property type="evidence" value="ECO:0007669"/>
    <property type="project" value="InterPro"/>
</dbReference>
<gene>
    <name evidence="7" type="ORF">SAMN04488136_14210</name>
</gene>
<evidence type="ECO:0000256" key="2">
    <source>
        <dbReference type="ARBA" id="ARBA00007581"/>
    </source>
</evidence>
<dbReference type="Pfam" id="PF02900">
    <property type="entry name" value="LigB"/>
    <property type="match status" value="1"/>
</dbReference>
<dbReference type="PANTHER" id="PTHR30096:SF0">
    <property type="entry name" value="4,5-DOPA DIOXYGENASE EXTRADIOL-LIKE PROTEIN"/>
    <property type="match status" value="1"/>
</dbReference>
<keyword evidence="7" id="KW-0223">Dioxygenase</keyword>
<dbReference type="PIRSF" id="PIRSF006157">
    <property type="entry name" value="Doxgns_DODA"/>
    <property type="match status" value="1"/>
</dbReference>
<evidence type="ECO:0000256" key="1">
    <source>
        <dbReference type="ARBA" id="ARBA00001947"/>
    </source>
</evidence>
<dbReference type="STRING" id="861298.SAMN04488136_14210"/>
<evidence type="ECO:0000313" key="7">
    <source>
        <dbReference type="EMBL" id="SDH99206.1"/>
    </source>
</evidence>
<organism evidence="7 8">
    <name type="scientific">Vibrio xiamenensis</name>
    <dbReference type="NCBI Taxonomy" id="861298"/>
    <lineage>
        <taxon>Bacteria</taxon>
        <taxon>Pseudomonadati</taxon>
        <taxon>Pseudomonadota</taxon>
        <taxon>Gammaproteobacteria</taxon>
        <taxon>Vibrionales</taxon>
        <taxon>Vibrionaceae</taxon>
        <taxon>Vibrio</taxon>
    </lineage>
</organism>
<dbReference type="GO" id="GO:0008270">
    <property type="term" value="F:zinc ion binding"/>
    <property type="evidence" value="ECO:0007669"/>
    <property type="project" value="InterPro"/>
</dbReference>
<dbReference type="InterPro" id="IPR004183">
    <property type="entry name" value="Xdiol_dOase_suB"/>
</dbReference>
<evidence type="ECO:0000256" key="5">
    <source>
        <dbReference type="ARBA" id="ARBA00023002"/>
    </source>
</evidence>
<keyword evidence="8" id="KW-1185">Reference proteome</keyword>
<dbReference type="Proteomes" id="UP000198854">
    <property type="component" value="Unassembled WGS sequence"/>
</dbReference>
<keyword evidence="3" id="KW-0479">Metal-binding</keyword>
<dbReference type="CDD" id="cd07363">
    <property type="entry name" value="45_DOPA_Dioxygenase"/>
    <property type="match status" value="1"/>
</dbReference>
<evidence type="ECO:0000256" key="3">
    <source>
        <dbReference type="ARBA" id="ARBA00022723"/>
    </source>
</evidence>